<organism evidence="2 3">
    <name type="scientific">Punica granatum</name>
    <name type="common">Pomegranate</name>
    <dbReference type="NCBI Taxonomy" id="22663"/>
    <lineage>
        <taxon>Eukaryota</taxon>
        <taxon>Viridiplantae</taxon>
        <taxon>Streptophyta</taxon>
        <taxon>Embryophyta</taxon>
        <taxon>Tracheophyta</taxon>
        <taxon>Spermatophyta</taxon>
        <taxon>Magnoliopsida</taxon>
        <taxon>eudicotyledons</taxon>
        <taxon>Gunneridae</taxon>
        <taxon>Pentapetalae</taxon>
        <taxon>rosids</taxon>
        <taxon>malvids</taxon>
        <taxon>Myrtales</taxon>
        <taxon>Lythraceae</taxon>
        <taxon>Punica</taxon>
    </lineage>
</organism>
<sequence>MQLSQEFTLFEKNGDSSVNKGILDELGCWGRAGLGRTRPNRAGLGRIGPNWAGLGWAELGRIGLWGRSAIGQIWRVAGPSRTLGHRAGLGRCWIGYWARGCRLGATVPGGQELSEGGSRWLRGGFGFWKASGGPLEMSRDHLGSDPVRERTREQRTEDELGTSWAQPQGTSVGSVKVARR</sequence>
<feature type="region of interest" description="Disordered" evidence="1">
    <location>
        <begin position="136"/>
        <end position="180"/>
    </location>
</feature>
<gene>
    <name evidence="2" type="ORF">CRG98_039815</name>
</gene>
<reference evidence="2 3" key="1">
    <citation type="submission" date="2017-11" db="EMBL/GenBank/DDBJ databases">
        <title>De-novo sequencing of pomegranate (Punica granatum L.) genome.</title>
        <authorList>
            <person name="Akparov Z."/>
            <person name="Amiraslanov A."/>
            <person name="Hajiyeva S."/>
            <person name="Abbasov M."/>
            <person name="Kaur K."/>
            <person name="Hamwieh A."/>
            <person name="Solovyev V."/>
            <person name="Salamov A."/>
            <person name="Braich B."/>
            <person name="Kosarev P."/>
            <person name="Mahmoud A."/>
            <person name="Hajiyev E."/>
            <person name="Babayeva S."/>
            <person name="Izzatullayeva V."/>
            <person name="Mammadov A."/>
            <person name="Mammadov A."/>
            <person name="Sharifova S."/>
            <person name="Ojaghi J."/>
            <person name="Eynullazada K."/>
            <person name="Bayramov B."/>
            <person name="Abdulazimova A."/>
            <person name="Shahmuradov I."/>
        </authorList>
    </citation>
    <scope>NUCLEOTIDE SEQUENCE [LARGE SCALE GENOMIC DNA]</scope>
    <source>
        <strain evidence="3">cv. AG2017</strain>
        <tissue evidence="2">Leaf</tissue>
    </source>
</reference>
<feature type="compositionally biased region" description="Polar residues" evidence="1">
    <location>
        <begin position="163"/>
        <end position="173"/>
    </location>
</feature>
<proteinExistence type="predicted"/>
<dbReference type="AlphaFoldDB" id="A0A2I0I7Z1"/>
<protein>
    <submittedName>
        <fullName evidence="2">Uncharacterized protein</fullName>
    </submittedName>
</protein>
<comment type="caution">
    <text evidence="2">The sequence shown here is derived from an EMBL/GenBank/DDBJ whole genome shotgun (WGS) entry which is preliminary data.</text>
</comment>
<evidence type="ECO:0000256" key="1">
    <source>
        <dbReference type="SAM" id="MobiDB-lite"/>
    </source>
</evidence>
<keyword evidence="3" id="KW-1185">Reference proteome</keyword>
<feature type="compositionally biased region" description="Basic and acidic residues" evidence="1">
    <location>
        <begin position="137"/>
        <end position="158"/>
    </location>
</feature>
<evidence type="ECO:0000313" key="2">
    <source>
        <dbReference type="EMBL" id="PKI39770.1"/>
    </source>
</evidence>
<dbReference type="EMBL" id="PGOL01003762">
    <property type="protein sequence ID" value="PKI39770.1"/>
    <property type="molecule type" value="Genomic_DNA"/>
</dbReference>
<evidence type="ECO:0000313" key="3">
    <source>
        <dbReference type="Proteomes" id="UP000233551"/>
    </source>
</evidence>
<dbReference type="Proteomes" id="UP000233551">
    <property type="component" value="Unassembled WGS sequence"/>
</dbReference>
<accession>A0A2I0I7Z1</accession>
<name>A0A2I0I7Z1_PUNGR</name>